<reference evidence="1" key="1">
    <citation type="submission" date="2014-11" db="EMBL/GenBank/DDBJ databases">
        <authorList>
            <person name="Amaro Gonzalez C."/>
        </authorList>
    </citation>
    <scope>NUCLEOTIDE SEQUENCE</scope>
</reference>
<dbReference type="AlphaFoldDB" id="A0A0E9QCU5"/>
<evidence type="ECO:0000313" key="1">
    <source>
        <dbReference type="EMBL" id="JAH14614.1"/>
    </source>
</evidence>
<accession>A0A0E9QCU5</accession>
<protein>
    <submittedName>
        <fullName evidence="1">Uncharacterized protein</fullName>
    </submittedName>
</protein>
<sequence length="48" mass="5379">MCGSIVWRIYTPFYHAAERCCDLCVIEKTDSPACSLIPLKHLFALCCG</sequence>
<name>A0A0E9QCU5_ANGAN</name>
<proteinExistence type="predicted"/>
<dbReference type="EMBL" id="GBXM01093963">
    <property type="protein sequence ID" value="JAH14614.1"/>
    <property type="molecule type" value="Transcribed_RNA"/>
</dbReference>
<organism evidence="1">
    <name type="scientific">Anguilla anguilla</name>
    <name type="common">European freshwater eel</name>
    <name type="synonym">Muraena anguilla</name>
    <dbReference type="NCBI Taxonomy" id="7936"/>
    <lineage>
        <taxon>Eukaryota</taxon>
        <taxon>Metazoa</taxon>
        <taxon>Chordata</taxon>
        <taxon>Craniata</taxon>
        <taxon>Vertebrata</taxon>
        <taxon>Euteleostomi</taxon>
        <taxon>Actinopterygii</taxon>
        <taxon>Neopterygii</taxon>
        <taxon>Teleostei</taxon>
        <taxon>Anguilliformes</taxon>
        <taxon>Anguillidae</taxon>
        <taxon>Anguilla</taxon>
    </lineage>
</organism>
<reference evidence="1" key="2">
    <citation type="journal article" date="2015" name="Fish Shellfish Immunol.">
        <title>Early steps in the European eel (Anguilla anguilla)-Vibrio vulnificus interaction in the gills: Role of the RtxA13 toxin.</title>
        <authorList>
            <person name="Callol A."/>
            <person name="Pajuelo D."/>
            <person name="Ebbesson L."/>
            <person name="Teles M."/>
            <person name="MacKenzie S."/>
            <person name="Amaro C."/>
        </authorList>
    </citation>
    <scope>NUCLEOTIDE SEQUENCE</scope>
</reference>